<reference evidence="2" key="1">
    <citation type="submission" date="2017-02" db="UniProtKB">
        <authorList>
            <consortium name="WormBaseParasite"/>
        </authorList>
    </citation>
    <scope>IDENTIFICATION</scope>
</reference>
<organism evidence="1 2">
    <name type="scientific">Ascaris lumbricoides</name>
    <name type="common">Giant roundworm</name>
    <dbReference type="NCBI Taxonomy" id="6252"/>
    <lineage>
        <taxon>Eukaryota</taxon>
        <taxon>Metazoa</taxon>
        <taxon>Ecdysozoa</taxon>
        <taxon>Nematoda</taxon>
        <taxon>Chromadorea</taxon>
        <taxon>Rhabditida</taxon>
        <taxon>Spirurina</taxon>
        <taxon>Ascaridomorpha</taxon>
        <taxon>Ascaridoidea</taxon>
        <taxon>Ascarididae</taxon>
        <taxon>Ascaris</taxon>
    </lineage>
</organism>
<evidence type="ECO:0000313" key="1">
    <source>
        <dbReference type="Proteomes" id="UP000036681"/>
    </source>
</evidence>
<accession>A0A0M3I009</accession>
<dbReference type="WBParaSite" id="ALUE_0000937701-mRNA-1">
    <property type="protein sequence ID" value="ALUE_0000937701-mRNA-1"/>
    <property type="gene ID" value="ALUE_0000937701"/>
</dbReference>
<dbReference type="AlphaFoldDB" id="A0A0M3I009"/>
<dbReference type="Proteomes" id="UP000036681">
    <property type="component" value="Unplaced"/>
</dbReference>
<proteinExistence type="predicted"/>
<sequence length="96" mass="11132">MRVCEALMKKKQYYFTYDLRLFYSVSVWEAAKRRTVKGPKRWSCMNGSVGLYPFAGALLHGSVIVQRFSLSRIGHHCDVNLIQSHLSSSHWCNKFC</sequence>
<keyword evidence="1" id="KW-1185">Reference proteome</keyword>
<protein>
    <submittedName>
        <fullName evidence="2">Ovule protein</fullName>
    </submittedName>
</protein>
<name>A0A0M3I009_ASCLU</name>
<evidence type="ECO:0000313" key="2">
    <source>
        <dbReference type="WBParaSite" id="ALUE_0000937701-mRNA-1"/>
    </source>
</evidence>